<organism evidence="9 10">
    <name type="scientific">Desulfovibrio intestinalis</name>
    <dbReference type="NCBI Taxonomy" id="58621"/>
    <lineage>
        <taxon>Bacteria</taxon>
        <taxon>Pseudomonadati</taxon>
        <taxon>Thermodesulfobacteriota</taxon>
        <taxon>Desulfovibrionia</taxon>
        <taxon>Desulfovibrionales</taxon>
        <taxon>Desulfovibrionaceae</taxon>
        <taxon>Desulfovibrio</taxon>
    </lineage>
</organism>
<feature type="transmembrane region" description="Helical" evidence="8">
    <location>
        <begin position="234"/>
        <end position="255"/>
    </location>
</feature>
<dbReference type="Pfam" id="PF01925">
    <property type="entry name" value="TauE"/>
    <property type="match status" value="1"/>
</dbReference>
<evidence type="ECO:0000256" key="3">
    <source>
        <dbReference type="ARBA" id="ARBA00022448"/>
    </source>
</evidence>
<evidence type="ECO:0000313" key="10">
    <source>
        <dbReference type="Proteomes" id="UP000539075"/>
    </source>
</evidence>
<keyword evidence="10" id="KW-1185">Reference proteome</keyword>
<evidence type="ECO:0000256" key="4">
    <source>
        <dbReference type="ARBA" id="ARBA00022475"/>
    </source>
</evidence>
<comment type="caution">
    <text evidence="9">The sequence shown here is derived from an EMBL/GenBank/DDBJ whole genome shotgun (WGS) entry which is preliminary data.</text>
</comment>
<feature type="transmembrane region" description="Helical" evidence="8">
    <location>
        <begin position="70"/>
        <end position="89"/>
    </location>
</feature>
<keyword evidence="5 8" id="KW-0812">Transmembrane</keyword>
<evidence type="ECO:0000256" key="6">
    <source>
        <dbReference type="ARBA" id="ARBA00022989"/>
    </source>
</evidence>
<keyword evidence="3" id="KW-0813">Transport</keyword>
<gene>
    <name evidence="9" type="ORF">HNQ38_000004</name>
</gene>
<keyword evidence="6 8" id="KW-1133">Transmembrane helix</keyword>
<accession>A0A7W8BXV4</accession>
<keyword evidence="4 8" id="KW-1003">Cell membrane</keyword>
<keyword evidence="7 8" id="KW-0472">Membrane</keyword>
<proteinExistence type="inferred from homology"/>
<dbReference type="Proteomes" id="UP000539075">
    <property type="component" value="Unassembled WGS sequence"/>
</dbReference>
<evidence type="ECO:0000313" key="9">
    <source>
        <dbReference type="EMBL" id="MBB5141941.1"/>
    </source>
</evidence>
<feature type="transmembrane region" description="Helical" evidence="8">
    <location>
        <begin position="192"/>
        <end position="222"/>
    </location>
</feature>
<comment type="subcellular location">
    <subcellularLocation>
        <location evidence="1 8">Cell membrane</location>
        <topology evidence="1 8">Multi-pass membrane protein</topology>
    </subcellularLocation>
</comment>
<evidence type="ECO:0000256" key="7">
    <source>
        <dbReference type="ARBA" id="ARBA00023136"/>
    </source>
</evidence>
<feature type="transmembrane region" description="Helical" evidence="8">
    <location>
        <begin position="139"/>
        <end position="172"/>
    </location>
</feature>
<comment type="similarity">
    <text evidence="2 8">Belongs to the 4-toluene sulfonate uptake permease (TSUP) (TC 2.A.102) family.</text>
</comment>
<dbReference type="InterPro" id="IPR052017">
    <property type="entry name" value="TSUP"/>
</dbReference>
<dbReference type="EMBL" id="JACHGO010000001">
    <property type="protein sequence ID" value="MBB5141941.1"/>
    <property type="molecule type" value="Genomic_DNA"/>
</dbReference>
<reference evidence="9 10" key="1">
    <citation type="submission" date="2020-08" db="EMBL/GenBank/DDBJ databases">
        <title>Genomic Encyclopedia of Type Strains, Phase IV (KMG-IV): sequencing the most valuable type-strain genomes for metagenomic binning, comparative biology and taxonomic classification.</title>
        <authorList>
            <person name="Goeker M."/>
        </authorList>
    </citation>
    <scope>NUCLEOTIDE SEQUENCE [LARGE SCALE GENOMIC DNA]</scope>
    <source>
        <strain evidence="9 10">DSM 11275</strain>
    </source>
</reference>
<dbReference type="PANTHER" id="PTHR30269:SF0">
    <property type="entry name" value="MEMBRANE TRANSPORTER PROTEIN YFCA-RELATED"/>
    <property type="match status" value="1"/>
</dbReference>
<dbReference type="AlphaFoldDB" id="A0A7W8BXV4"/>
<dbReference type="PANTHER" id="PTHR30269">
    <property type="entry name" value="TRANSMEMBRANE PROTEIN YFCA"/>
    <property type="match status" value="1"/>
</dbReference>
<dbReference type="RefSeq" id="WP_183717052.1">
    <property type="nucleotide sequence ID" value="NZ_JACHGO010000001.1"/>
</dbReference>
<evidence type="ECO:0000256" key="2">
    <source>
        <dbReference type="ARBA" id="ARBA00009142"/>
    </source>
</evidence>
<dbReference type="InterPro" id="IPR002781">
    <property type="entry name" value="TM_pro_TauE-like"/>
</dbReference>
<protein>
    <recommendedName>
        <fullName evidence="8">Probable membrane transporter protein</fullName>
    </recommendedName>
</protein>
<evidence type="ECO:0000256" key="5">
    <source>
        <dbReference type="ARBA" id="ARBA00022692"/>
    </source>
</evidence>
<feature type="transmembrane region" description="Helical" evidence="8">
    <location>
        <begin position="41"/>
        <end position="63"/>
    </location>
</feature>
<feature type="transmembrane region" description="Helical" evidence="8">
    <location>
        <begin position="101"/>
        <end position="119"/>
    </location>
</feature>
<evidence type="ECO:0000256" key="8">
    <source>
        <dbReference type="RuleBase" id="RU363041"/>
    </source>
</evidence>
<name>A0A7W8BXV4_9BACT</name>
<sequence>MEFGLIALVAGIAAAFAGGFIDAIAGGGGLVTMPALLLTGVPPHMALGANKFSACLGTCVALGNFARSRLVLWRVALIGLAFSLLGSWAGARLALHVEPALLGKILVGLLPVGMCATLMPRKERAGTAEDMTLYGPRLWLLTPMVCLLIGAYDGFFGPGTGSFLILAFHWILRMGLMEASATSKVLNLASNFAGLMVFMINGVVVWSLALPMAVACCMGNWLGSRLAIRVGPAAVRRFLMVSLSLLLLTLVWQYFLMPLIR</sequence>
<evidence type="ECO:0000256" key="1">
    <source>
        <dbReference type="ARBA" id="ARBA00004651"/>
    </source>
</evidence>
<dbReference type="GO" id="GO:0005886">
    <property type="term" value="C:plasma membrane"/>
    <property type="evidence" value="ECO:0007669"/>
    <property type="project" value="UniProtKB-SubCell"/>
</dbReference>